<evidence type="ECO:0000313" key="4">
    <source>
        <dbReference type="Proteomes" id="UP000592180"/>
    </source>
</evidence>
<dbReference type="Proteomes" id="UP000592180">
    <property type="component" value="Unassembled WGS sequence"/>
</dbReference>
<evidence type="ECO:0000256" key="1">
    <source>
        <dbReference type="SAM" id="SignalP"/>
    </source>
</evidence>
<protein>
    <recommendedName>
        <fullName evidence="2">DUF6705 domain-containing protein</fullName>
    </recommendedName>
</protein>
<feature type="chain" id="PRO_5032749388" description="DUF6705 domain-containing protein" evidence="1">
    <location>
        <begin position="20"/>
        <end position="196"/>
    </location>
</feature>
<dbReference type="EMBL" id="JACHLE010000001">
    <property type="protein sequence ID" value="MBB4805953.1"/>
    <property type="molecule type" value="Genomic_DNA"/>
</dbReference>
<keyword evidence="4" id="KW-1185">Reference proteome</keyword>
<dbReference type="AlphaFoldDB" id="A0A840KEI3"/>
<evidence type="ECO:0000313" key="3">
    <source>
        <dbReference type="EMBL" id="MBB4805953.1"/>
    </source>
</evidence>
<feature type="domain" description="DUF6705" evidence="2">
    <location>
        <begin position="1"/>
        <end position="196"/>
    </location>
</feature>
<organism evidence="3 4">
    <name type="scientific">Chryseobacterium defluvii</name>
    <dbReference type="NCBI Taxonomy" id="160396"/>
    <lineage>
        <taxon>Bacteria</taxon>
        <taxon>Pseudomonadati</taxon>
        <taxon>Bacteroidota</taxon>
        <taxon>Flavobacteriia</taxon>
        <taxon>Flavobacteriales</taxon>
        <taxon>Weeksellaceae</taxon>
        <taxon>Chryseobacterium group</taxon>
        <taxon>Chryseobacterium</taxon>
    </lineage>
</organism>
<proteinExistence type="predicted"/>
<reference evidence="3 4" key="1">
    <citation type="submission" date="2020-08" db="EMBL/GenBank/DDBJ databases">
        <title>Functional genomics of gut bacteria from endangered species of beetles.</title>
        <authorList>
            <person name="Carlos-Shanley C."/>
        </authorList>
    </citation>
    <scope>NUCLEOTIDE SEQUENCE [LARGE SCALE GENOMIC DNA]</scope>
    <source>
        <strain evidence="3 4">S00151</strain>
    </source>
</reference>
<dbReference type="InterPro" id="IPR046551">
    <property type="entry name" value="DUF6705"/>
</dbReference>
<gene>
    <name evidence="3" type="ORF">HNP38_001225</name>
</gene>
<name>A0A840KEI3_9FLAO</name>
<dbReference type="Pfam" id="PF20448">
    <property type="entry name" value="DUF6705"/>
    <property type="match status" value="1"/>
</dbReference>
<keyword evidence="1" id="KW-0732">Signal</keyword>
<feature type="signal peptide" evidence="1">
    <location>
        <begin position="1"/>
        <end position="19"/>
    </location>
</feature>
<sequence>MKKIFLLATIIFLFVQCKAQNHIVNLTDCDSYFDRSSGDYYNKDLNNVLDKYAGTWKWTNGNREFTLTLTKQVKHHFNQYGNDDYYEDRLVGYYKYKENGLIIADTSSDDLSKDYGLNVHFILNCHSQISAIRFQDYKKYKNFDVILESLSPTQVKMNMYETEHVITINKNTGVRNPPNDPQGGSTFPMEMILTKQ</sequence>
<evidence type="ECO:0000259" key="2">
    <source>
        <dbReference type="Pfam" id="PF20448"/>
    </source>
</evidence>
<dbReference type="RefSeq" id="WP_184185995.1">
    <property type="nucleotide sequence ID" value="NZ_JACHLE010000001.1"/>
</dbReference>
<comment type="caution">
    <text evidence="3">The sequence shown here is derived from an EMBL/GenBank/DDBJ whole genome shotgun (WGS) entry which is preliminary data.</text>
</comment>
<accession>A0A840KEI3</accession>